<organism evidence="3 4">
    <name type="scientific">Variovorax humicola</name>
    <dbReference type="NCBI Taxonomy" id="1769758"/>
    <lineage>
        <taxon>Bacteria</taxon>
        <taxon>Pseudomonadati</taxon>
        <taxon>Pseudomonadota</taxon>
        <taxon>Betaproteobacteria</taxon>
        <taxon>Burkholderiales</taxon>
        <taxon>Comamonadaceae</taxon>
        <taxon>Variovorax</taxon>
    </lineage>
</organism>
<dbReference type="InterPro" id="IPR029045">
    <property type="entry name" value="ClpP/crotonase-like_dom_sf"/>
</dbReference>
<dbReference type="RefSeq" id="WP_340368302.1">
    <property type="nucleotide sequence ID" value="NZ_JBBKZV010000060.1"/>
</dbReference>
<dbReference type="EMBL" id="JBBKZV010000060">
    <property type="protein sequence ID" value="MEJ8827273.1"/>
    <property type="molecule type" value="Genomic_DNA"/>
</dbReference>
<reference evidence="3 4" key="1">
    <citation type="submission" date="2024-03" db="EMBL/GenBank/DDBJ databases">
        <title>Novel species of the genus Variovorax.</title>
        <authorList>
            <person name="Liu Q."/>
            <person name="Xin Y.-H."/>
        </authorList>
    </citation>
    <scope>NUCLEOTIDE SEQUENCE [LARGE SCALE GENOMIC DNA]</scope>
    <source>
        <strain evidence="3 4">KACC 18501</strain>
    </source>
</reference>
<evidence type="ECO:0000313" key="3">
    <source>
        <dbReference type="EMBL" id="MEJ8827273.1"/>
    </source>
</evidence>
<dbReference type="Proteomes" id="UP001363010">
    <property type="component" value="Unassembled WGS sequence"/>
</dbReference>
<dbReference type="Gene3D" id="3.90.226.10">
    <property type="entry name" value="2-enoyl-CoA Hydratase, Chain A, domain 1"/>
    <property type="match status" value="2"/>
</dbReference>
<dbReference type="PANTHER" id="PTHR22855:SF46">
    <property type="entry name" value="METHYLCROTONOYL-COA CARBOXYLASE"/>
    <property type="match status" value="1"/>
</dbReference>
<gene>
    <name evidence="3" type="ORF">WKW80_35730</name>
</gene>
<sequence>MTPFQSRIHPASEAFQAQRAGMLALVDELRALEQRAADASARASASFARRGALLPRERLSRLLDPGRPFLPIANLAGYGMDDPDPSKVVPGGSQIAGIGFVSGVRCMVVVTDSGIDAGALTESGNQKLMRCQELALDNKLPFVHLVESAGSNLRKYRVEKFIRGGGMFYNLARLSAAGLPVVTVVHGSSTAGGAYMPGLSDYVVMVRGQAKAFLAGPPLLKAATGEIATDEALGGTDMHASISGLAEYVAEDDAHAIAIARDIMDNLGWQNKADDAAANAPAPRLDTEELAGVMVLEHRKPVDMREIIARLVDDSRWMDFKPDYGMATICGQGRIEGHTVGFVTNNGPIDPAGATKAAQFIQLCNQAGTPIVYLQNTTGFIVGRASEEAGMIKHGAKLIQALANSQVPQVTIYCGASFGAGNYGMCGRSFHPRFCFSWPNARTAVMGGEQAATTLEIVARQQAERKGRPVDEARLAEQKEEIVGTFERQASAFYTSGHLLDDGVIDPRDTRAVLAFVLATTREATARTPRAVQFGVARF</sequence>
<feature type="domain" description="CoA carboxyltransferase C-terminal" evidence="2">
    <location>
        <begin position="284"/>
        <end position="531"/>
    </location>
</feature>
<evidence type="ECO:0000259" key="1">
    <source>
        <dbReference type="PROSITE" id="PS50980"/>
    </source>
</evidence>
<evidence type="ECO:0000313" key="4">
    <source>
        <dbReference type="Proteomes" id="UP001363010"/>
    </source>
</evidence>
<dbReference type="InterPro" id="IPR034733">
    <property type="entry name" value="AcCoA_carboxyl_beta"/>
</dbReference>
<dbReference type="PANTHER" id="PTHR22855">
    <property type="entry name" value="ACETYL, PROPIONYL, PYRUVATE, AND GLUTACONYL CARBOXYLASE-RELATED"/>
    <property type="match status" value="1"/>
</dbReference>
<accession>A0ABU8WBH0</accession>
<dbReference type="SUPFAM" id="SSF52096">
    <property type="entry name" value="ClpP/crotonase"/>
    <property type="match status" value="2"/>
</dbReference>
<name>A0ABU8WBH0_9BURK</name>
<feature type="domain" description="CoA carboxyltransferase N-terminal" evidence="1">
    <location>
        <begin position="19"/>
        <end position="279"/>
    </location>
</feature>
<evidence type="ECO:0000259" key="2">
    <source>
        <dbReference type="PROSITE" id="PS50989"/>
    </source>
</evidence>
<dbReference type="Pfam" id="PF01039">
    <property type="entry name" value="Carboxyl_trans"/>
    <property type="match status" value="1"/>
</dbReference>
<proteinExistence type="predicted"/>
<keyword evidence="4" id="KW-1185">Reference proteome</keyword>
<dbReference type="PROSITE" id="PS50989">
    <property type="entry name" value="COA_CT_CTER"/>
    <property type="match status" value="1"/>
</dbReference>
<protein>
    <submittedName>
        <fullName evidence="3">Carboxyl transferase domain-containing protein</fullName>
    </submittedName>
</protein>
<dbReference type="PROSITE" id="PS50980">
    <property type="entry name" value="COA_CT_NTER"/>
    <property type="match status" value="1"/>
</dbReference>
<comment type="caution">
    <text evidence="3">The sequence shown here is derived from an EMBL/GenBank/DDBJ whole genome shotgun (WGS) entry which is preliminary data.</text>
</comment>
<dbReference type="GO" id="GO:0016740">
    <property type="term" value="F:transferase activity"/>
    <property type="evidence" value="ECO:0007669"/>
    <property type="project" value="UniProtKB-KW"/>
</dbReference>
<dbReference type="InterPro" id="IPR011762">
    <property type="entry name" value="COA_CT_N"/>
</dbReference>
<dbReference type="InterPro" id="IPR045190">
    <property type="entry name" value="MCCB/AccD1-like"/>
</dbReference>
<keyword evidence="3" id="KW-0808">Transferase</keyword>
<dbReference type="InterPro" id="IPR011763">
    <property type="entry name" value="COA_CT_C"/>
</dbReference>